<dbReference type="OrthoDB" id="1454130at2"/>
<dbReference type="AlphaFoldDB" id="B0SXQ1"/>
<name>B0SXQ1_CAUSK</name>
<gene>
    <name evidence="1" type="ordered locus">Caul_4139</name>
</gene>
<protein>
    <submittedName>
        <fullName evidence="1">Uncharacterized protein</fullName>
    </submittedName>
</protein>
<dbReference type="KEGG" id="cak:Caul_4139"/>
<sequence>MPSTTDFQEFLDSEAPDGAQERADLAACASGPDDIGRYSSVIAPNGALIVSGGGETTLALTSPKAKAAFLAILEGEVSEPGATLEGDAEFERSMQKDD</sequence>
<evidence type="ECO:0000313" key="1">
    <source>
        <dbReference type="EMBL" id="ABZ73263.1"/>
    </source>
</evidence>
<organism evidence="1">
    <name type="scientific">Caulobacter sp. (strain K31)</name>
    <dbReference type="NCBI Taxonomy" id="366602"/>
    <lineage>
        <taxon>Bacteria</taxon>
        <taxon>Pseudomonadati</taxon>
        <taxon>Pseudomonadota</taxon>
        <taxon>Alphaproteobacteria</taxon>
        <taxon>Caulobacterales</taxon>
        <taxon>Caulobacteraceae</taxon>
        <taxon>Caulobacter</taxon>
    </lineage>
</organism>
<proteinExistence type="predicted"/>
<accession>B0SXQ1</accession>
<reference evidence="1" key="1">
    <citation type="submission" date="2008-01" db="EMBL/GenBank/DDBJ databases">
        <title>Complete sequence of chromosome of Caulobacter sp. K31.</title>
        <authorList>
            <consortium name="US DOE Joint Genome Institute"/>
            <person name="Copeland A."/>
            <person name="Lucas S."/>
            <person name="Lapidus A."/>
            <person name="Barry K."/>
            <person name="Glavina del Rio T."/>
            <person name="Dalin E."/>
            <person name="Tice H."/>
            <person name="Pitluck S."/>
            <person name="Bruce D."/>
            <person name="Goodwin L."/>
            <person name="Thompson L.S."/>
            <person name="Brettin T."/>
            <person name="Detter J.C."/>
            <person name="Han C."/>
            <person name="Schmutz J."/>
            <person name="Larimer F."/>
            <person name="Land M."/>
            <person name="Hauser L."/>
            <person name="Kyrpides N."/>
            <person name="Kim E."/>
            <person name="Stephens C."/>
            <person name="Richardson P."/>
        </authorList>
    </citation>
    <scope>NUCLEOTIDE SEQUENCE [LARGE SCALE GENOMIC DNA]</scope>
    <source>
        <strain evidence="1">K31</strain>
    </source>
</reference>
<dbReference type="EMBL" id="CP000927">
    <property type="protein sequence ID" value="ABZ73263.1"/>
    <property type="molecule type" value="Genomic_DNA"/>
</dbReference>
<dbReference type="HOGENOM" id="CLU_2328629_0_0_5"/>